<comment type="caution">
    <text evidence="1">The sequence shown here is derived from an EMBL/GenBank/DDBJ whole genome shotgun (WGS) entry which is preliminary data.</text>
</comment>
<protein>
    <submittedName>
        <fullName evidence="1">Uncharacterized protein</fullName>
    </submittedName>
</protein>
<organism evidence="1 2">
    <name type="scientific">Bifidobacterium pseudocatenulatum</name>
    <dbReference type="NCBI Taxonomy" id="28026"/>
    <lineage>
        <taxon>Bacteria</taxon>
        <taxon>Bacillati</taxon>
        <taxon>Actinomycetota</taxon>
        <taxon>Actinomycetes</taxon>
        <taxon>Bifidobacteriales</taxon>
        <taxon>Bifidobacteriaceae</taxon>
        <taxon>Bifidobacterium</taxon>
    </lineage>
</organism>
<dbReference type="RefSeq" id="WP_095280083.1">
    <property type="nucleotide sequence ID" value="NZ_MNLB01000032.1"/>
</dbReference>
<sequence length="102" mass="11839">MAVEKTDAAMIVNRLRMARELEDDCLKQLVDAEPDEDGIYRDAQGALWVHCIDSWKQLFVSYGARTLDLGIARTWKSLIKDCEPTERMPFRFITPLTEEENF</sequence>
<reference evidence="1 2" key="1">
    <citation type="journal article" date="2017" name="ISME J.">
        <title>Unveiling bifidobacterial biogeography across the mammalian branch of the tree of life.</title>
        <authorList>
            <person name="Milani C."/>
            <person name="Mangifesta M."/>
            <person name="Mancabelli L."/>
            <person name="Lugli G.A."/>
            <person name="James K."/>
            <person name="Duranti S."/>
            <person name="Turroni F."/>
            <person name="Ferrario C."/>
            <person name="Ossiprandi M.C."/>
            <person name="van Sinderen D."/>
            <person name="Ventura M."/>
        </authorList>
    </citation>
    <scope>NUCLEOTIDE SEQUENCE [LARGE SCALE GENOMIC DNA]</scope>
    <source>
        <strain evidence="1 2">1E</strain>
    </source>
</reference>
<proteinExistence type="predicted"/>
<dbReference type="Proteomes" id="UP000216789">
    <property type="component" value="Unassembled WGS sequence"/>
</dbReference>
<accession>A0A267WIY5</accession>
<evidence type="ECO:0000313" key="1">
    <source>
        <dbReference type="EMBL" id="PAC72580.1"/>
    </source>
</evidence>
<gene>
    <name evidence="1" type="ORF">BPS1E_1928</name>
</gene>
<dbReference type="EMBL" id="MNLB01000032">
    <property type="protein sequence ID" value="PAC72580.1"/>
    <property type="molecule type" value="Genomic_DNA"/>
</dbReference>
<name>A0A267WIY5_BIFPS</name>
<evidence type="ECO:0000313" key="2">
    <source>
        <dbReference type="Proteomes" id="UP000216789"/>
    </source>
</evidence>
<dbReference type="AlphaFoldDB" id="A0A267WIY5"/>